<organism evidence="2 3">
    <name type="scientific">Thermoleophilum album</name>
    <dbReference type="NCBI Taxonomy" id="29539"/>
    <lineage>
        <taxon>Bacteria</taxon>
        <taxon>Bacillati</taxon>
        <taxon>Actinomycetota</taxon>
        <taxon>Thermoleophilia</taxon>
        <taxon>Thermoleophilales</taxon>
        <taxon>Thermoleophilaceae</taxon>
        <taxon>Thermoleophilum</taxon>
    </lineage>
</organism>
<gene>
    <name evidence="2" type="ORF">SAMN02745716_1322</name>
</gene>
<evidence type="ECO:0000256" key="1">
    <source>
        <dbReference type="SAM" id="Phobius"/>
    </source>
</evidence>
<reference evidence="3" key="1">
    <citation type="submission" date="2016-10" db="EMBL/GenBank/DDBJ databases">
        <authorList>
            <person name="Varghese N."/>
            <person name="Submissions S."/>
        </authorList>
    </citation>
    <scope>NUCLEOTIDE SEQUENCE [LARGE SCALE GENOMIC DNA]</scope>
    <source>
        <strain evidence="3">ATCC 35263</strain>
    </source>
</reference>
<protein>
    <submittedName>
        <fullName evidence="2">Uncharacterized protein</fullName>
    </submittedName>
</protein>
<evidence type="ECO:0000313" key="3">
    <source>
        <dbReference type="Proteomes" id="UP000222056"/>
    </source>
</evidence>
<feature type="transmembrane region" description="Helical" evidence="1">
    <location>
        <begin position="23"/>
        <end position="44"/>
    </location>
</feature>
<name>A0A1H6FSB8_THEAL</name>
<keyword evidence="1" id="KW-0472">Membrane</keyword>
<dbReference type="STRING" id="29539.SAMN02745716_1322"/>
<keyword evidence="3" id="KW-1185">Reference proteome</keyword>
<evidence type="ECO:0000313" key="2">
    <source>
        <dbReference type="EMBL" id="SEH13791.1"/>
    </source>
</evidence>
<dbReference type="AlphaFoldDB" id="A0A1H6FSB8"/>
<dbReference type="RefSeq" id="WP_177169395.1">
    <property type="nucleotide sequence ID" value="NZ_FNWJ01000002.1"/>
</dbReference>
<proteinExistence type="predicted"/>
<accession>A0A1H6FSB8</accession>
<sequence length="48" mass="5275">MTESEPEVGRRRRFDPLRREQDAFRLLLGVAAVVVVALALLAAARAIA</sequence>
<dbReference type="Proteomes" id="UP000222056">
    <property type="component" value="Unassembled WGS sequence"/>
</dbReference>
<keyword evidence="1" id="KW-0812">Transmembrane</keyword>
<keyword evidence="1" id="KW-1133">Transmembrane helix</keyword>
<dbReference type="EMBL" id="FNWJ01000002">
    <property type="protein sequence ID" value="SEH13791.1"/>
    <property type="molecule type" value="Genomic_DNA"/>
</dbReference>